<dbReference type="EC" id="2.7.13.3" evidence="3"/>
<dbReference type="GO" id="GO:0005524">
    <property type="term" value="F:ATP binding"/>
    <property type="evidence" value="ECO:0007669"/>
    <property type="project" value="UniProtKB-KW"/>
</dbReference>
<dbReference type="InterPro" id="IPR004358">
    <property type="entry name" value="Sig_transdc_His_kin-like_C"/>
</dbReference>
<dbReference type="Pfam" id="PF02518">
    <property type="entry name" value="HATPase_c"/>
    <property type="match status" value="1"/>
</dbReference>
<keyword evidence="11 12" id="KW-0472">Membrane</keyword>
<dbReference type="Gene3D" id="1.10.287.130">
    <property type="match status" value="1"/>
</dbReference>
<protein>
    <recommendedName>
        <fullName evidence="3">histidine kinase</fullName>
        <ecNumber evidence="3">2.7.13.3</ecNumber>
    </recommendedName>
</protein>
<dbReference type="PROSITE" id="PS50109">
    <property type="entry name" value="HIS_KIN"/>
    <property type="match status" value="1"/>
</dbReference>
<keyword evidence="15" id="KW-1185">Reference proteome</keyword>
<evidence type="ECO:0000256" key="4">
    <source>
        <dbReference type="ARBA" id="ARBA00022475"/>
    </source>
</evidence>
<dbReference type="SMART" id="SM00387">
    <property type="entry name" value="HATPase_c"/>
    <property type="match status" value="1"/>
</dbReference>
<dbReference type="GO" id="GO:0000155">
    <property type="term" value="F:phosphorelay sensor kinase activity"/>
    <property type="evidence" value="ECO:0007669"/>
    <property type="project" value="InterPro"/>
</dbReference>
<evidence type="ECO:0000256" key="7">
    <source>
        <dbReference type="ARBA" id="ARBA00022741"/>
    </source>
</evidence>
<dbReference type="Proteomes" id="UP001319180">
    <property type="component" value="Unassembled WGS sequence"/>
</dbReference>
<name>A0AAP2DAW1_9BACT</name>
<dbReference type="InterPro" id="IPR003661">
    <property type="entry name" value="HisK_dim/P_dom"/>
</dbReference>
<evidence type="ECO:0000256" key="11">
    <source>
        <dbReference type="ARBA" id="ARBA00023136"/>
    </source>
</evidence>
<evidence type="ECO:0000256" key="3">
    <source>
        <dbReference type="ARBA" id="ARBA00012438"/>
    </source>
</evidence>
<dbReference type="GO" id="GO:0005886">
    <property type="term" value="C:plasma membrane"/>
    <property type="evidence" value="ECO:0007669"/>
    <property type="project" value="UniProtKB-SubCell"/>
</dbReference>
<sequence length="420" mass="47811">MKNSTIRLIVILATLSIVGITITQIYWVRRAFDLKEAEFERTVTTALYNVAQQVYDINDTPAPAINPVKQLSSNYFVVSVNNQLNTRLLEFLLRTEFERRNIIIDFEYGVYDCSSECMLYGNYIPLKTAKSKITDRNLPEWANHGYYFGVQFPNRGAHLLNQMGIWSFSSAVLLVVIVFFGYTIFVILKQKRLSEIQKDFINNMTHEFKTPISTIALSTQVLKDPAIVQQPERLQSYAAIIEKENLRLKQQVERVLQVARLDKGDVALQKEMVNVHQIIADAIHNASMTLREKQGAVSTAFHATVHELQADRLHITNVLTNLLDNAIKYCRGIPLITVSTTDYNKGVLIEVQDNGIGIDRENHKRIFQKFYRVPTGNVHDVKGFGLGLSYVKTIVEAHDGYVTLHSELDKGSVFRVFIPA</sequence>
<proteinExistence type="predicted"/>
<evidence type="ECO:0000313" key="15">
    <source>
        <dbReference type="Proteomes" id="UP001319180"/>
    </source>
</evidence>
<dbReference type="InterPro" id="IPR003594">
    <property type="entry name" value="HATPase_dom"/>
</dbReference>
<dbReference type="EMBL" id="JAHESC010000014">
    <property type="protein sequence ID" value="MBT1687240.1"/>
    <property type="molecule type" value="Genomic_DNA"/>
</dbReference>
<dbReference type="InterPro" id="IPR036097">
    <property type="entry name" value="HisK_dim/P_sf"/>
</dbReference>
<dbReference type="PANTHER" id="PTHR43547">
    <property type="entry name" value="TWO-COMPONENT HISTIDINE KINASE"/>
    <property type="match status" value="1"/>
</dbReference>
<organism evidence="14 15">
    <name type="scientific">Dawidia soli</name>
    <dbReference type="NCBI Taxonomy" id="2782352"/>
    <lineage>
        <taxon>Bacteria</taxon>
        <taxon>Pseudomonadati</taxon>
        <taxon>Bacteroidota</taxon>
        <taxon>Cytophagia</taxon>
        <taxon>Cytophagales</taxon>
        <taxon>Chryseotaleaceae</taxon>
        <taxon>Dawidia</taxon>
    </lineage>
</organism>
<evidence type="ECO:0000259" key="13">
    <source>
        <dbReference type="PROSITE" id="PS50109"/>
    </source>
</evidence>
<dbReference type="InterPro" id="IPR005467">
    <property type="entry name" value="His_kinase_dom"/>
</dbReference>
<evidence type="ECO:0000256" key="8">
    <source>
        <dbReference type="ARBA" id="ARBA00022777"/>
    </source>
</evidence>
<feature type="domain" description="Histidine kinase" evidence="13">
    <location>
        <begin position="203"/>
        <end position="420"/>
    </location>
</feature>
<dbReference type="CDD" id="cd00075">
    <property type="entry name" value="HATPase"/>
    <property type="match status" value="1"/>
</dbReference>
<dbReference type="PANTHER" id="PTHR43547:SF2">
    <property type="entry name" value="HYBRID SIGNAL TRANSDUCTION HISTIDINE KINASE C"/>
    <property type="match status" value="1"/>
</dbReference>
<evidence type="ECO:0000256" key="5">
    <source>
        <dbReference type="ARBA" id="ARBA00022553"/>
    </source>
</evidence>
<evidence type="ECO:0000313" key="14">
    <source>
        <dbReference type="EMBL" id="MBT1687240.1"/>
    </source>
</evidence>
<dbReference type="PRINTS" id="PR00344">
    <property type="entry name" value="BCTRLSENSOR"/>
</dbReference>
<keyword evidence="12" id="KW-0812">Transmembrane</keyword>
<dbReference type="Gene3D" id="3.30.565.10">
    <property type="entry name" value="Histidine kinase-like ATPase, C-terminal domain"/>
    <property type="match status" value="1"/>
</dbReference>
<comment type="subcellular location">
    <subcellularLocation>
        <location evidence="2">Cell membrane</location>
    </subcellularLocation>
</comment>
<keyword evidence="7" id="KW-0547">Nucleotide-binding</keyword>
<dbReference type="SUPFAM" id="SSF47384">
    <property type="entry name" value="Homodimeric domain of signal transducing histidine kinase"/>
    <property type="match status" value="1"/>
</dbReference>
<keyword evidence="5" id="KW-0597">Phosphoprotein</keyword>
<comment type="caution">
    <text evidence="14">The sequence shown here is derived from an EMBL/GenBank/DDBJ whole genome shotgun (WGS) entry which is preliminary data.</text>
</comment>
<keyword evidence="9" id="KW-0067">ATP-binding</keyword>
<comment type="catalytic activity">
    <reaction evidence="1">
        <text>ATP + protein L-histidine = ADP + protein N-phospho-L-histidine.</text>
        <dbReference type="EC" id="2.7.13.3"/>
    </reaction>
</comment>
<evidence type="ECO:0000256" key="6">
    <source>
        <dbReference type="ARBA" id="ARBA00022679"/>
    </source>
</evidence>
<gene>
    <name evidence="14" type="ORF">KK078_11765</name>
</gene>
<dbReference type="SUPFAM" id="SSF55874">
    <property type="entry name" value="ATPase domain of HSP90 chaperone/DNA topoisomerase II/histidine kinase"/>
    <property type="match status" value="1"/>
</dbReference>
<evidence type="ECO:0000256" key="9">
    <source>
        <dbReference type="ARBA" id="ARBA00022840"/>
    </source>
</evidence>
<accession>A0AAP2DAW1</accession>
<evidence type="ECO:0000256" key="2">
    <source>
        <dbReference type="ARBA" id="ARBA00004236"/>
    </source>
</evidence>
<dbReference type="CDD" id="cd00082">
    <property type="entry name" value="HisKA"/>
    <property type="match status" value="1"/>
</dbReference>
<dbReference type="InterPro" id="IPR036890">
    <property type="entry name" value="HATPase_C_sf"/>
</dbReference>
<keyword evidence="8 14" id="KW-0418">Kinase</keyword>
<reference evidence="14 15" key="1">
    <citation type="submission" date="2021-05" db="EMBL/GenBank/DDBJ databases">
        <title>A Polyphasic approach of four new species of the genus Ohtaekwangia: Ohtaekwangia histidinii sp. nov., Ohtaekwangia cretensis sp. nov., Ohtaekwangia indiensis sp. nov., Ohtaekwangia reichenbachii sp. nov. from diverse environment.</title>
        <authorList>
            <person name="Octaviana S."/>
        </authorList>
    </citation>
    <scope>NUCLEOTIDE SEQUENCE [LARGE SCALE GENOMIC DNA]</scope>
    <source>
        <strain evidence="14 15">PWU37</strain>
    </source>
</reference>
<evidence type="ECO:0000256" key="10">
    <source>
        <dbReference type="ARBA" id="ARBA00023012"/>
    </source>
</evidence>
<evidence type="ECO:0000256" key="12">
    <source>
        <dbReference type="SAM" id="Phobius"/>
    </source>
</evidence>
<feature type="transmembrane region" description="Helical" evidence="12">
    <location>
        <begin position="165"/>
        <end position="188"/>
    </location>
</feature>
<keyword evidence="6" id="KW-0808">Transferase</keyword>
<dbReference type="AlphaFoldDB" id="A0AAP2DAW1"/>
<evidence type="ECO:0000256" key="1">
    <source>
        <dbReference type="ARBA" id="ARBA00000085"/>
    </source>
</evidence>
<dbReference type="Pfam" id="PF00512">
    <property type="entry name" value="HisKA"/>
    <property type="match status" value="1"/>
</dbReference>
<keyword evidence="10" id="KW-0902">Two-component regulatory system</keyword>
<feature type="transmembrane region" description="Helical" evidence="12">
    <location>
        <begin position="6"/>
        <end position="28"/>
    </location>
</feature>
<keyword evidence="4" id="KW-1003">Cell membrane</keyword>
<keyword evidence="12" id="KW-1133">Transmembrane helix</keyword>
<dbReference type="RefSeq" id="WP_254090470.1">
    <property type="nucleotide sequence ID" value="NZ_JAHESC010000014.1"/>
</dbReference>
<dbReference type="SMART" id="SM00388">
    <property type="entry name" value="HisKA"/>
    <property type="match status" value="1"/>
</dbReference>
<dbReference type="FunFam" id="3.30.565.10:FF:000023">
    <property type="entry name" value="PAS domain-containing sensor histidine kinase"/>
    <property type="match status" value="1"/>
</dbReference>